<sequence>MVCSNFGFWGDCVLRFGSGRGPGRGAGRFSEDLMDLDGDASTSGGEGYIVHYVSKLDTLAGIAIKYGVEVADVKRLNGLSTDLQMFARKSLRIPSSAKHPPSEQFASHSSANSEQPRLGRHSFCDIVLPNKSEEPTKVSSAMSLMRGYYGLSTSKLEGEGTEMEVYRTDNGYQSEDEPFTPRDQVSNRPRAHAPTNLATEPKLASFNSMVSMARDFVAHEVEKARERVAVRRRPKGEALAAEDHSAKQQLLGDRTNYAVRSSVPRPKASRLGLEVEVDCPAGRAVVFNSGGEAGNGKGLRSGKVVEELIFKLKKSPSAPNFQDEKPPPSSMLKNGSKGDLASWSQAQIQSSVTIPLLDSFTRRSKAALD</sequence>
<keyword evidence="4" id="KW-1185">Reference proteome</keyword>
<dbReference type="InterPro" id="IPR045030">
    <property type="entry name" value="LYSM1-4"/>
</dbReference>
<dbReference type="EMBL" id="GL377682">
    <property type="protein sequence ID" value="EFJ07680.1"/>
    <property type="molecule type" value="Genomic_DNA"/>
</dbReference>
<dbReference type="HOGENOM" id="CLU_054150_0_0_1"/>
<evidence type="ECO:0000256" key="1">
    <source>
        <dbReference type="SAM" id="MobiDB-lite"/>
    </source>
</evidence>
<evidence type="ECO:0000313" key="3">
    <source>
        <dbReference type="EMBL" id="EFJ07680.1"/>
    </source>
</evidence>
<dbReference type="PANTHER" id="PTHR20932">
    <property type="entry name" value="LYSM AND PUTATIVE PEPTIDOGLYCAN-BINDING DOMAIN-CONTAINING PROTEIN"/>
    <property type="match status" value="1"/>
</dbReference>
<feature type="region of interest" description="Disordered" evidence="1">
    <location>
        <begin position="170"/>
        <end position="193"/>
    </location>
</feature>
<feature type="region of interest" description="Disordered" evidence="1">
    <location>
        <begin position="92"/>
        <end position="118"/>
    </location>
</feature>
<accession>D8T6Q2</accession>
<dbReference type="PROSITE" id="PS51782">
    <property type="entry name" value="LYSM"/>
    <property type="match status" value="1"/>
</dbReference>
<dbReference type="InterPro" id="IPR036779">
    <property type="entry name" value="LysM_dom_sf"/>
</dbReference>
<feature type="domain" description="LysM" evidence="2">
    <location>
        <begin position="49"/>
        <end position="93"/>
    </location>
</feature>
<dbReference type="PANTHER" id="PTHR20932:SF36">
    <property type="entry name" value="OS03G0110600 PROTEIN"/>
    <property type="match status" value="1"/>
</dbReference>
<dbReference type="SUPFAM" id="SSF54106">
    <property type="entry name" value="LysM domain"/>
    <property type="match status" value="1"/>
</dbReference>
<dbReference type="KEGG" id="smo:SELMODRAFT_429603"/>
<organism evidence="4">
    <name type="scientific">Selaginella moellendorffii</name>
    <name type="common">Spikemoss</name>
    <dbReference type="NCBI Taxonomy" id="88036"/>
    <lineage>
        <taxon>Eukaryota</taxon>
        <taxon>Viridiplantae</taxon>
        <taxon>Streptophyta</taxon>
        <taxon>Embryophyta</taxon>
        <taxon>Tracheophyta</taxon>
        <taxon>Lycopodiopsida</taxon>
        <taxon>Selaginellales</taxon>
        <taxon>Selaginellaceae</taxon>
        <taxon>Selaginella</taxon>
    </lineage>
</organism>
<dbReference type="OMA" id="LKRAWAP"/>
<dbReference type="Proteomes" id="UP000001514">
    <property type="component" value="Unassembled WGS sequence"/>
</dbReference>
<dbReference type="eggNOG" id="KOG2850">
    <property type="taxonomic scope" value="Eukaryota"/>
</dbReference>
<evidence type="ECO:0000313" key="4">
    <source>
        <dbReference type="Proteomes" id="UP000001514"/>
    </source>
</evidence>
<dbReference type="InterPro" id="IPR018392">
    <property type="entry name" value="LysM"/>
</dbReference>
<reference evidence="3 4" key="1">
    <citation type="journal article" date="2011" name="Science">
        <title>The Selaginella genome identifies genetic changes associated with the evolution of vascular plants.</title>
        <authorList>
            <person name="Banks J.A."/>
            <person name="Nishiyama T."/>
            <person name="Hasebe M."/>
            <person name="Bowman J.L."/>
            <person name="Gribskov M."/>
            <person name="dePamphilis C."/>
            <person name="Albert V.A."/>
            <person name="Aono N."/>
            <person name="Aoyama T."/>
            <person name="Ambrose B.A."/>
            <person name="Ashton N.W."/>
            <person name="Axtell M.J."/>
            <person name="Barker E."/>
            <person name="Barker M.S."/>
            <person name="Bennetzen J.L."/>
            <person name="Bonawitz N.D."/>
            <person name="Chapple C."/>
            <person name="Cheng C."/>
            <person name="Correa L.G."/>
            <person name="Dacre M."/>
            <person name="DeBarry J."/>
            <person name="Dreyer I."/>
            <person name="Elias M."/>
            <person name="Engstrom E.M."/>
            <person name="Estelle M."/>
            <person name="Feng L."/>
            <person name="Finet C."/>
            <person name="Floyd S.K."/>
            <person name="Frommer W.B."/>
            <person name="Fujita T."/>
            <person name="Gramzow L."/>
            <person name="Gutensohn M."/>
            <person name="Harholt J."/>
            <person name="Hattori M."/>
            <person name="Heyl A."/>
            <person name="Hirai T."/>
            <person name="Hiwatashi Y."/>
            <person name="Ishikawa M."/>
            <person name="Iwata M."/>
            <person name="Karol K.G."/>
            <person name="Koehler B."/>
            <person name="Kolukisaoglu U."/>
            <person name="Kubo M."/>
            <person name="Kurata T."/>
            <person name="Lalonde S."/>
            <person name="Li K."/>
            <person name="Li Y."/>
            <person name="Litt A."/>
            <person name="Lyons E."/>
            <person name="Manning G."/>
            <person name="Maruyama T."/>
            <person name="Michael T.P."/>
            <person name="Mikami K."/>
            <person name="Miyazaki S."/>
            <person name="Morinaga S."/>
            <person name="Murata T."/>
            <person name="Mueller-Roeber B."/>
            <person name="Nelson D.R."/>
            <person name="Obara M."/>
            <person name="Oguri Y."/>
            <person name="Olmstead R.G."/>
            <person name="Onodera N."/>
            <person name="Petersen B.L."/>
            <person name="Pils B."/>
            <person name="Prigge M."/>
            <person name="Rensing S.A."/>
            <person name="Riano-Pachon D.M."/>
            <person name="Roberts A.W."/>
            <person name="Sato Y."/>
            <person name="Scheller H.V."/>
            <person name="Schulz B."/>
            <person name="Schulz C."/>
            <person name="Shakirov E.V."/>
            <person name="Shibagaki N."/>
            <person name="Shinohara N."/>
            <person name="Shippen D.E."/>
            <person name="Soerensen I."/>
            <person name="Sotooka R."/>
            <person name="Sugimoto N."/>
            <person name="Sugita M."/>
            <person name="Sumikawa N."/>
            <person name="Tanurdzic M."/>
            <person name="Theissen G."/>
            <person name="Ulvskov P."/>
            <person name="Wakazuki S."/>
            <person name="Weng J.K."/>
            <person name="Willats W.W."/>
            <person name="Wipf D."/>
            <person name="Wolf P.G."/>
            <person name="Yang L."/>
            <person name="Zimmer A.D."/>
            <person name="Zhu Q."/>
            <person name="Mitros T."/>
            <person name="Hellsten U."/>
            <person name="Loque D."/>
            <person name="Otillar R."/>
            <person name="Salamov A."/>
            <person name="Schmutz J."/>
            <person name="Shapiro H."/>
            <person name="Lindquist E."/>
            <person name="Lucas S."/>
            <person name="Rokhsar D."/>
            <person name="Grigoriev I.V."/>
        </authorList>
    </citation>
    <scope>NUCLEOTIDE SEQUENCE [LARGE SCALE GENOMIC DNA]</scope>
</reference>
<dbReference type="AlphaFoldDB" id="D8T6Q2"/>
<dbReference type="CDD" id="cd00118">
    <property type="entry name" value="LysM"/>
    <property type="match status" value="1"/>
</dbReference>
<name>D8T6Q2_SELML</name>
<proteinExistence type="predicted"/>
<dbReference type="SMART" id="SM00257">
    <property type="entry name" value="LysM"/>
    <property type="match status" value="1"/>
</dbReference>
<dbReference type="Pfam" id="PF01476">
    <property type="entry name" value="LysM"/>
    <property type="match status" value="1"/>
</dbReference>
<protein>
    <recommendedName>
        <fullName evidence="2">LysM domain-containing protein</fullName>
    </recommendedName>
</protein>
<gene>
    <name evidence="3" type="ORF">SELMODRAFT_429603</name>
</gene>
<feature type="compositionally biased region" description="Polar residues" evidence="1">
    <location>
        <begin position="104"/>
        <end position="115"/>
    </location>
</feature>
<dbReference type="InParanoid" id="D8T6Q2"/>
<dbReference type="Gene3D" id="3.10.350.10">
    <property type="entry name" value="LysM domain"/>
    <property type="match status" value="1"/>
</dbReference>
<feature type="region of interest" description="Disordered" evidence="1">
    <location>
        <begin position="316"/>
        <end position="340"/>
    </location>
</feature>
<dbReference type="Gramene" id="EFJ07680">
    <property type="protein sequence ID" value="EFJ07680"/>
    <property type="gene ID" value="SELMODRAFT_429603"/>
</dbReference>
<dbReference type="FunCoup" id="D8T6Q2">
    <property type="interactions" value="1502"/>
</dbReference>
<evidence type="ECO:0000259" key="2">
    <source>
        <dbReference type="PROSITE" id="PS51782"/>
    </source>
</evidence>